<accession>A0A0A9A4W9</accession>
<keyword evidence="1" id="KW-1133">Transmembrane helix</keyword>
<name>A0A0A9A4W9_ARUDO</name>
<dbReference type="AlphaFoldDB" id="A0A0A9A4W9"/>
<reference evidence="2" key="2">
    <citation type="journal article" date="2015" name="Data Brief">
        <title>Shoot transcriptome of the giant reed, Arundo donax.</title>
        <authorList>
            <person name="Barrero R.A."/>
            <person name="Guerrero F.D."/>
            <person name="Moolhuijzen P."/>
            <person name="Goolsby J.A."/>
            <person name="Tidwell J."/>
            <person name="Bellgard S.E."/>
            <person name="Bellgard M.I."/>
        </authorList>
    </citation>
    <scope>NUCLEOTIDE SEQUENCE</scope>
    <source>
        <tissue evidence="2">Shoot tissue taken approximately 20 cm above the soil surface</tissue>
    </source>
</reference>
<keyword evidence="1" id="KW-0812">Transmembrane</keyword>
<sequence>MSIENNLPSIFLPCYHIIAINLPLFLT</sequence>
<feature type="transmembrane region" description="Helical" evidence="1">
    <location>
        <begin position="6"/>
        <end position="26"/>
    </location>
</feature>
<evidence type="ECO:0000256" key="1">
    <source>
        <dbReference type="SAM" id="Phobius"/>
    </source>
</evidence>
<reference evidence="2" key="1">
    <citation type="submission" date="2014-09" db="EMBL/GenBank/DDBJ databases">
        <authorList>
            <person name="Magalhaes I.L.F."/>
            <person name="Oliveira U."/>
            <person name="Santos F.R."/>
            <person name="Vidigal T.H.D.A."/>
            <person name="Brescovit A.D."/>
            <person name="Santos A.J."/>
        </authorList>
    </citation>
    <scope>NUCLEOTIDE SEQUENCE</scope>
    <source>
        <tissue evidence="2">Shoot tissue taken approximately 20 cm above the soil surface</tissue>
    </source>
</reference>
<proteinExistence type="predicted"/>
<organism evidence="2">
    <name type="scientific">Arundo donax</name>
    <name type="common">Giant reed</name>
    <name type="synonym">Donax arundinaceus</name>
    <dbReference type="NCBI Taxonomy" id="35708"/>
    <lineage>
        <taxon>Eukaryota</taxon>
        <taxon>Viridiplantae</taxon>
        <taxon>Streptophyta</taxon>
        <taxon>Embryophyta</taxon>
        <taxon>Tracheophyta</taxon>
        <taxon>Spermatophyta</taxon>
        <taxon>Magnoliopsida</taxon>
        <taxon>Liliopsida</taxon>
        <taxon>Poales</taxon>
        <taxon>Poaceae</taxon>
        <taxon>PACMAD clade</taxon>
        <taxon>Arundinoideae</taxon>
        <taxon>Arundineae</taxon>
        <taxon>Arundo</taxon>
    </lineage>
</organism>
<dbReference type="EMBL" id="GBRH01251181">
    <property type="protein sequence ID" value="JAD46714.1"/>
    <property type="molecule type" value="Transcribed_RNA"/>
</dbReference>
<evidence type="ECO:0000313" key="2">
    <source>
        <dbReference type="EMBL" id="JAD46714.1"/>
    </source>
</evidence>
<keyword evidence="1" id="KW-0472">Membrane</keyword>
<protein>
    <submittedName>
        <fullName evidence="2">Uncharacterized protein</fullName>
    </submittedName>
</protein>